<gene>
    <name evidence="1" type="ORF">ARALYDRAFT_904050</name>
</gene>
<dbReference type="HOGENOM" id="CLU_2545718_0_0_1"/>
<dbReference type="Proteomes" id="UP000008694">
    <property type="component" value="Unassembled WGS sequence"/>
</dbReference>
<reference evidence="2" key="1">
    <citation type="journal article" date="2011" name="Nat. Genet.">
        <title>The Arabidopsis lyrata genome sequence and the basis of rapid genome size change.</title>
        <authorList>
            <person name="Hu T.T."/>
            <person name="Pattyn P."/>
            <person name="Bakker E.G."/>
            <person name="Cao J."/>
            <person name="Cheng J.-F."/>
            <person name="Clark R.M."/>
            <person name="Fahlgren N."/>
            <person name="Fawcett J.A."/>
            <person name="Grimwood J."/>
            <person name="Gundlach H."/>
            <person name="Haberer G."/>
            <person name="Hollister J.D."/>
            <person name="Ossowski S."/>
            <person name="Ottilar R.P."/>
            <person name="Salamov A.A."/>
            <person name="Schneeberger K."/>
            <person name="Spannagl M."/>
            <person name="Wang X."/>
            <person name="Yang L."/>
            <person name="Nasrallah M.E."/>
            <person name="Bergelson J."/>
            <person name="Carrington J.C."/>
            <person name="Gaut B.S."/>
            <person name="Schmutz J."/>
            <person name="Mayer K.F.X."/>
            <person name="Van de Peer Y."/>
            <person name="Grigoriev I.V."/>
            <person name="Nordborg M."/>
            <person name="Weigel D."/>
            <person name="Guo Y.-L."/>
        </authorList>
    </citation>
    <scope>NUCLEOTIDE SEQUENCE [LARGE SCALE GENOMIC DNA]</scope>
    <source>
        <strain evidence="2">cv. MN47</strain>
    </source>
</reference>
<keyword evidence="2" id="KW-1185">Reference proteome</keyword>
<dbReference type="Gramene" id="scaffold_403551.1">
    <property type="protein sequence ID" value="scaffold_403551.1"/>
    <property type="gene ID" value="scaffold_403551.1"/>
</dbReference>
<evidence type="ECO:0000313" key="1">
    <source>
        <dbReference type="EMBL" id="EFH56470.1"/>
    </source>
</evidence>
<sequence length="83" mass="9522">MTDLYFVSTTATHAKACIGVTLILFGSQNMICDFSSIFTLFTIFVKWQFILYTRSLISSIACHFVNFQLNKLCVMLLQIHFTI</sequence>
<proteinExistence type="predicted"/>
<dbReference type="AlphaFoldDB" id="D7LDV1"/>
<accession>D7LDV1</accession>
<name>D7LDV1_ARALL</name>
<protein>
    <submittedName>
        <fullName evidence="1">Predicted protein</fullName>
    </submittedName>
</protein>
<organism evidence="2">
    <name type="scientific">Arabidopsis lyrata subsp. lyrata</name>
    <name type="common">Lyre-leaved rock-cress</name>
    <dbReference type="NCBI Taxonomy" id="81972"/>
    <lineage>
        <taxon>Eukaryota</taxon>
        <taxon>Viridiplantae</taxon>
        <taxon>Streptophyta</taxon>
        <taxon>Embryophyta</taxon>
        <taxon>Tracheophyta</taxon>
        <taxon>Spermatophyta</taxon>
        <taxon>Magnoliopsida</taxon>
        <taxon>eudicotyledons</taxon>
        <taxon>Gunneridae</taxon>
        <taxon>Pentapetalae</taxon>
        <taxon>rosids</taxon>
        <taxon>malvids</taxon>
        <taxon>Brassicales</taxon>
        <taxon>Brassicaceae</taxon>
        <taxon>Camelineae</taxon>
        <taxon>Arabidopsis</taxon>
    </lineage>
</organism>
<evidence type="ECO:0000313" key="2">
    <source>
        <dbReference type="Proteomes" id="UP000008694"/>
    </source>
</evidence>
<dbReference type="EMBL" id="GL348716">
    <property type="protein sequence ID" value="EFH56470.1"/>
    <property type="molecule type" value="Genomic_DNA"/>
</dbReference>